<dbReference type="EMBL" id="JBHSSJ010000003">
    <property type="protein sequence ID" value="MFC6274795.1"/>
    <property type="molecule type" value="Genomic_DNA"/>
</dbReference>
<dbReference type="CDD" id="cd09024">
    <property type="entry name" value="Aldose_epim_lacX"/>
    <property type="match status" value="1"/>
</dbReference>
<dbReference type="RefSeq" id="WP_125640242.1">
    <property type="nucleotide sequence ID" value="NZ_JBHSSJ010000003.1"/>
</dbReference>
<gene>
    <name evidence="1" type="ORF">ACFQET_04610</name>
</gene>
<dbReference type="InterPro" id="IPR014718">
    <property type="entry name" value="GH-type_carb-bd"/>
</dbReference>
<protein>
    <submittedName>
        <fullName evidence="1">Aldose 1-epimerase family protein</fullName>
    </submittedName>
</protein>
<dbReference type="Gene3D" id="2.70.98.10">
    <property type="match status" value="1"/>
</dbReference>
<reference evidence="2" key="1">
    <citation type="journal article" date="2019" name="Int. J. Syst. Evol. Microbiol.">
        <title>The Global Catalogue of Microorganisms (GCM) 10K type strain sequencing project: providing services to taxonomists for standard genome sequencing and annotation.</title>
        <authorList>
            <consortium name="The Broad Institute Genomics Platform"/>
            <consortium name="The Broad Institute Genome Sequencing Center for Infectious Disease"/>
            <person name="Wu L."/>
            <person name="Ma J."/>
        </authorList>
    </citation>
    <scope>NUCLEOTIDE SEQUENCE [LARGE SCALE GENOMIC DNA]</scope>
    <source>
        <strain evidence="2">CCM 8907</strain>
    </source>
</reference>
<comment type="caution">
    <text evidence="1">The sequence shown here is derived from an EMBL/GenBank/DDBJ whole genome shotgun (WGS) entry which is preliminary data.</text>
</comment>
<name>A0ABW1TNX9_9LACO</name>
<dbReference type="Pfam" id="PF01263">
    <property type="entry name" value="Aldose_epim"/>
    <property type="match status" value="1"/>
</dbReference>
<dbReference type="SUPFAM" id="SSF74650">
    <property type="entry name" value="Galactose mutarotase-like"/>
    <property type="match status" value="1"/>
</dbReference>
<evidence type="ECO:0000313" key="1">
    <source>
        <dbReference type="EMBL" id="MFC6274795.1"/>
    </source>
</evidence>
<accession>A0ABW1TNX9</accession>
<dbReference type="InterPro" id="IPR037481">
    <property type="entry name" value="LacX"/>
</dbReference>
<keyword evidence="2" id="KW-1185">Reference proteome</keyword>
<dbReference type="PANTHER" id="PTHR11122:SF13">
    <property type="entry name" value="GLUCOSE-6-PHOSPHATE 1-EPIMERASE"/>
    <property type="match status" value="1"/>
</dbReference>
<dbReference type="Proteomes" id="UP001596191">
    <property type="component" value="Unassembled WGS sequence"/>
</dbReference>
<evidence type="ECO:0000313" key="2">
    <source>
        <dbReference type="Proteomes" id="UP001596191"/>
    </source>
</evidence>
<dbReference type="InterPro" id="IPR011013">
    <property type="entry name" value="Gal_mutarotase_sf_dom"/>
</dbReference>
<dbReference type="InterPro" id="IPR008183">
    <property type="entry name" value="Aldose_1/G6P_1-epimerase"/>
</dbReference>
<proteinExistence type="predicted"/>
<sequence>MLTLKNDYLTAQINPLGAEPTSIKDNDTGLEYLWQADAKYWGRHAPILFPIVGRLQDNEYRVDDKTYKMTQHGFARDREFTTIEQSADRVVLRLTADTESHLLYPNDFSLTLTYELVDHQLKVNATVTNPADTAMDFSFGAHPGFNIPFGGATADFTDYVVTVAPKQAYQRIPLVGPYSDSTHSVPLDLSRPMGLTHDLFEHDAQILTLTNPETTVMLSTAADDHGVALTTTAPYLGIWSPYPKEAPFVCLEPWWGLADDVNATGDLATKVAINHLAVHEDFNASYQITCF</sequence>
<dbReference type="PANTHER" id="PTHR11122">
    <property type="entry name" value="APOSPORY-ASSOCIATED PROTEIN C-RELATED"/>
    <property type="match status" value="1"/>
</dbReference>
<organism evidence="1 2">
    <name type="scientific">Levilactobacillus tangyuanensis</name>
    <dbReference type="NCBI Taxonomy" id="2486021"/>
    <lineage>
        <taxon>Bacteria</taxon>
        <taxon>Bacillati</taxon>
        <taxon>Bacillota</taxon>
        <taxon>Bacilli</taxon>
        <taxon>Lactobacillales</taxon>
        <taxon>Lactobacillaceae</taxon>
        <taxon>Levilactobacillus</taxon>
    </lineage>
</organism>